<evidence type="ECO:0000313" key="8">
    <source>
        <dbReference type="Proteomes" id="UP000813463"/>
    </source>
</evidence>
<dbReference type="InterPro" id="IPR003245">
    <property type="entry name" value="Phytocyanin_dom"/>
</dbReference>
<dbReference type="InterPro" id="IPR008972">
    <property type="entry name" value="Cupredoxin"/>
</dbReference>
<dbReference type="Pfam" id="PF02298">
    <property type="entry name" value="Cu_bind_like"/>
    <property type="match status" value="1"/>
</dbReference>
<proteinExistence type="predicted"/>
<reference evidence="8" key="1">
    <citation type="journal article" date="2021" name="Nat. Commun.">
        <title>Genomic analyses provide insights into spinach domestication and the genetic basis of agronomic traits.</title>
        <authorList>
            <person name="Cai X."/>
            <person name="Sun X."/>
            <person name="Xu C."/>
            <person name="Sun H."/>
            <person name="Wang X."/>
            <person name="Ge C."/>
            <person name="Zhang Z."/>
            <person name="Wang Q."/>
            <person name="Fei Z."/>
            <person name="Jiao C."/>
            <person name="Wang Q."/>
        </authorList>
    </citation>
    <scope>NUCLEOTIDE SEQUENCE [LARGE SCALE GENOMIC DNA]</scope>
    <source>
        <strain evidence="8">cv. Varoflay</strain>
    </source>
</reference>
<keyword evidence="3" id="KW-0325">Glycoprotein</keyword>
<evidence type="ECO:0000256" key="1">
    <source>
        <dbReference type="ARBA" id="ARBA00022723"/>
    </source>
</evidence>
<keyword evidence="6" id="KW-0732">Signal</keyword>
<evidence type="ECO:0000256" key="5">
    <source>
        <dbReference type="SAM" id="Phobius"/>
    </source>
</evidence>
<evidence type="ECO:0000259" key="7">
    <source>
        <dbReference type="PROSITE" id="PS51485"/>
    </source>
</evidence>
<evidence type="ECO:0000256" key="4">
    <source>
        <dbReference type="SAM" id="MobiDB-lite"/>
    </source>
</evidence>
<sequence length="199" mass="20913">MDCTAAKVASVRNMAVAAALLHLLLMSFTANAAVYKVGDSAGWTTIGNIDYKQWAATKDFRLSDVIVFEYNPQFHNVMQVSHAAYKACNASSPITTHTTGNDSISITRHGHYFFLCGVPGHCQSGQKVDIHVVRSSSSSMAPSPSVSVASSPEHPVASAVSPGPSSAAAAVTPLDPLKGLLTITVAAMLAFLFASRCLM</sequence>
<dbReference type="Gene3D" id="2.60.40.420">
    <property type="entry name" value="Cupredoxins - blue copper proteins"/>
    <property type="match status" value="1"/>
</dbReference>
<organism evidence="8 9">
    <name type="scientific">Spinacia oleracea</name>
    <name type="common">Spinach</name>
    <dbReference type="NCBI Taxonomy" id="3562"/>
    <lineage>
        <taxon>Eukaryota</taxon>
        <taxon>Viridiplantae</taxon>
        <taxon>Streptophyta</taxon>
        <taxon>Embryophyta</taxon>
        <taxon>Tracheophyta</taxon>
        <taxon>Spermatophyta</taxon>
        <taxon>Magnoliopsida</taxon>
        <taxon>eudicotyledons</taxon>
        <taxon>Gunneridae</taxon>
        <taxon>Pentapetalae</taxon>
        <taxon>Caryophyllales</taxon>
        <taxon>Chenopodiaceae</taxon>
        <taxon>Chenopodioideae</taxon>
        <taxon>Anserineae</taxon>
        <taxon>Spinacia</taxon>
    </lineage>
</organism>
<dbReference type="OrthoDB" id="1933492at2759"/>
<dbReference type="GO" id="GO:0005886">
    <property type="term" value="C:plasma membrane"/>
    <property type="evidence" value="ECO:0000318"/>
    <property type="project" value="GO_Central"/>
</dbReference>
<feature type="domain" description="Phytocyanin" evidence="7">
    <location>
        <begin position="33"/>
        <end position="134"/>
    </location>
</feature>
<keyword evidence="5" id="KW-0812">Transmembrane</keyword>
<dbReference type="GO" id="GO:0046872">
    <property type="term" value="F:metal ion binding"/>
    <property type="evidence" value="ECO:0007669"/>
    <property type="project" value="UniProtKB-KW"/>
</dbReference>
<accession>A0A9R0J0Y7</accession>
<dbReference type="RefSeq" id="XP_021859184.1">
    <property type="nucleotide sequence ID" value="XM_022003492.2"/>
</dbReference>
<feature type="transmembrane region" description="Helical" evidence="5">
    <location>
        <begin position="179"/>
        <end position="198"/>
    </location>
</feature>
<feature type="chain" id="PRO_5040306459" evidence="6">
    <location>
        <begin position="33"/>
        <end position="199"/>
    </location>
</feature>
<dbReference type="InterPro" id="IPR028871">
    <property type="entry name" value="BlueCu_1_BS"/>
</dbReference>
<dbReference type="AlphaFoldDB" id="A0A9R0J0Y7"/>
<dbReference type="KEGG" id="soe:110798316"/>
<dbReference type="Proteomes" id="UP000813463">
    <property type="component" value="Chromosome 3"/>
</dbReference>
<keyword evidence="8" id="KW-1185">Reference proteome</keyword>
<dbReference type="PROSITE" id="PS00196">
    <property type="entry name" value="COPPER_BLUE"/>
    <property type="match status" value="1"/>
</dbReference>
<name>A0A9R0J0Y7_SPIOL</name>
<keyword evidence="5" id="KW-0472">Membrane</keyword>
<keyword evidence="2" id="KW-0186">Copper</keyword>
<reference evidence="9" key="2">
    <citation type="submission" date="2025-08" db="UniProtKB">
        <authorList>
            <consortium name="RefSeq"/>
        </authorList>
    </citation>
    <scope>IDENTIFICATION</scope>
    <source>
        <tissue evidence="9">Leaf</tissue>
    </source>
</reference>
<keyword evidence="5" id="KW-1133">Transmembrane helix</keyword>
<feature type="signal peptide" evidence="6">
    <location>
        <begin position="1"/>
        <end position="32"/>
    </location>
</feature>
<dbReference type="GO" id="GO:0009055">
    <property type="term" value="F:electron transfer activity"/>
    <property type="evidence" value="ECO:0007669"/>
    <property type="project" value="InterPro"/>
</dbReference>
<dbReference type="InterPro" id="IPR039391">
    <property type="entry name" value="Phytocyanin-like"/>
</dbReference>
<evidence type="ECO:0000256" key="3">
    <source>
        <dbReference type="ARBA" id="ARBA00023180"/>
    </source>
</evidence>
<dbReference type="FunFam" id="2.60.40.420:FF:000003">
    <property type="entry name" value="Blue copper"/>
    <property type="match status" value="1"/>
</dbReference>
<dbReference type="PANTHER" id="PTHR33021">
    <property type="entry name" value="BLUE COPPER PROTEIN"/>
    <property type="match status" value="1"/>
</dbReference>
<dbReference type="PROSITE" id="PS51485">
    <property type="entry name" value="PHYTOCYANIN"/>
    <property type="match status" value="1"/>
</dbReference>
<dbReference type="GeneID" id="110798316"/>
<evidence type="ECO:0000256" key="2">
    <source>
        <dbReference type="ARBA" id="ARBA00023008"/>
    </source>
</evidence>
<dbReference type="SUPFAM" id="SSF49503">
    <property type="entry name" value="Cupredoxins"/>
    <property type="match status" value="1"/>
</dbReference>
<evidence type="ECO:0000256" key="6">
    <source>
        <dbReference type="SAM" id="SignalP"/>
    </source>
</evidence>
<protein>
    <submittedName>
        <fullName evidence="9">Mavicyanin</fullName>
    </submittedName>
</protein>
<evidence type="ECO:0000313" key="9">
    <source>
        <dbReference type="RefSeq" id="XP_021859184.1"/>
    </source>
</evidence>
<dbReference type="PANTHER" id="PTHR33021:SF339">
    <property type="entry name" value="OS07G0570600 PROTEIN"/>
    <property type="match status" value="1"/>
</dbReference>
<feature type="region of interest" description="Disordered" evidence="4">
    <location>
        <begin position="139"/>
        <end position="162"/>
    </location>
</feature>
<gene>
    <name evidence="9" type="primary">LOC110798316</name>
</gene>
<keyword evidence="1" id="KW-0479">Metal-binding</keyword>